<keyword evidence="3" id="KW-1185">Reference proteome</keyword>
<organism evidence="2 3">
    <name type="scientific">Klebsiella phage 066042</name>
    <dbReference type="NCBI Taxonomy" id="2777399"/>
    <lineage>
        <taxon>Viruses</taxon>
        <taxon>Duplodnaviria</taxon>
        <taxon>Heunggongvirae</taxon>
        <taxon>Uroviricota</taxon>
        <taxon>Caudoviricetes</taxon>
        <taxon>Autographivirales</taxon>
        <taxon>Autotranscriptaviridae</taxon>
        <taxon>Studiervirinae</taxon>
        <taxon>Przondovirus</taxon>
        <taxon>Przondovirus pv066042</taxon>
    </lineage>
</organism>
<protein>
    <submittedName>
        <fullName evidence="2">Uncharacterized protein</fullName>
    </submittedName>
</protein>
<accession>A0A7S6R9A6</accession>
<keyword evidence="1" id="KW-0812">Transmembrane</keyword>
<feature type="transmembrane region" description="Helical" evidence="1">
    <location>
        <begin position="12"/>
        <end position="33"/>
    </location>
</feature>
<gene>
    <name evidence="2" type="ORF">DLINEEME_00230</name>
</gene>
<keyword evidence="1" id="KW-1133">Transmembrane helix</keyword>
<sequence>MRVCCLLEDAIVIARFRLIVAHVVSLMVIGHHLHR</sequence>
<dbReference type="EMBL" id="MW042804">
    <property type="protein sequence ID" value="QOV07304.1"/>
    <property type="molecule type" value="Genomic_DNA"/>
</dbReference>
<reference evidence="2 3" key="1">
    <citation type="submission" date="2020-09" db="EMBL/GenBank/DDBJ databases">
        <title>The genomes of Klebsiella penumoniae phages isolated from sewage.</title>
        <authorList>
            <person name="Fang Q."/>
            <person name="Feng Y."/>
            <person name="Zong Z."/>
        </authorList>
    </citation>
    <scope>NUCLEOTIDE SEQUENCE [LARGE SCALE GENOMIC DNA]</scope>
    <source>
        <strain evidence="2 3">066042</strain>
    </source>
</reference>
<keyword evidence="1" id="KW-0472">Membrane</keyword>
<dbReference type="Proteomes" id="UP000594060">
    <property type="component" value="Segment"/>
</dbReference>
<proteinExistence type="predicted"/>
<evidence type="ECO:0000256" key="1">
    <source>
        <dbReference type="SAM" id="Phobius"/>
    </source>
</evidence>
<evidence type="ECO:0000313" key="2">
    <source>
        <dbReference type="EMBL" id="QOV07304.1"/>
    </source>
</evidence>
<evidence type="ECO:0000313" key="3">
    <source>
        <dbReference type="Proteomes" id="UP000594060"/>
    </source>
</evidence>
<name>A0A7S6R9A6_9CAUD</name>